<comment type="caution">
    <text evidence="2">The sequence shown here is derived from an EMBL/GenBank/DDBJ whole genome shotgun (WGS) entry which is preliminary data.</text>
</comment>
<dbReference type="AlphaFoldDB" id="A0AAD3H493"/>
<sequence length="172" mass="19901">MFIQRKKSYDVKDHSLDMSQRGPSPRVSSHLTEKKNDNFSKKSSRNHLKFLYSLLRKRRNGGDIDDDSTVLDESLDLSLPRKGRISSDLRLSLEKAQGEDRVNEIQLFLRKIHTQVCQDYEKHQSGCNNNQSRKRVRQVSSNRVRFDLSFQGPHVHSQKKIEPVGILLTSSP</sequence>
<dbReference type="EMBL" id="BLLK01000038">
    <property type="protein sequence ID" value="GFH49354.1"/>
    <property type="molecule type" value="Genomic_DNA"/>
</dbReference>
<reference evidence="2 3" key="1">
    <citation type="journal article" date="2021" name="Sci. Rep.">
        <title>The genome of the diatom Chaetoceros tenuissimus carries an ancient integrated fragment of an extant virus.</title>
        <authorList>
            <person name="Hongo Y."/>
            <person name="Kimura K."/>
            <person name="Takaki Y."/>
            <person name="Yoshida Y."/>
            <person name="Baba S."/>
            <person name="Kobayashi G."/>
            <person name="Nagasaki K."/>
            <person name="Hano T."/>
            <person name="Tomaru Y."/>
        </authorList>
    </citation>
    <scope>NUCLEOTIDE SEQUENCE [LARGE SCALE GENOMIC DNA]</scope>
    <source>
        <strain evidence="2 3">NIES-3715</strain>
    </source>
</reference>
<accession>A0AAD3H493</accession>
<proteinExistence type="predicted"/>
<evidence type="ECO:0000313" key="3">
    <source>
        <dbReference type="Proteomes" id="UP001054902"/>
    </source>
</evidence>
<organism evidence="2 3">
    <name type="scientific">Chaetoceros tenuissimus</name>
    <dbReference type="NCBI Taxonomy" id="426638"/>
    <lineage>
        <taxon>Eukaryota</taxon>
        <taxon>Sar</taxon>
        <taxon>Stramenopiles</taxon>
        <taxon>Ochrophyta</taxon>
        <taxon>Bacillariophyta</taxon>
        <taxon>Coscinodiscophyceae</taxon>
        <taxon>Chaetocerotophycidae</taxon>
        <taxon>Chaetocerotales</taxon>
        <taxon>Chaetocerotaceae</taxon>
        <taxon>Chaetoceros</taxon>
    </lineage>
</organism>
<feature type="region of interest" description="Disordered" evidence="1">
    <location>
        <begin position="1"/>
        <end position="42"/>
    </location>
</feature>
<evidence type="ECO:0000313" key="2">
    <source>
        <dbReference type="EMBL" id="GFH49354.1"/>
    </source>
</evidence>
<gene>
    <name evidence="2" type="ORF">CTEN210_05830</name>
</gene>
<dbReference type="Proteomes" id="UP001054902">
    <property type="component" value="Unassembled WGS sequence"/>
</dbReference>
<protein>
    <submittedName>
        <fullName evidence="2">Uncharacterized protein</fullName>
    </submittedName>
</protein>
<keyword evidence="3" id="KW-1185">Reference proteome</keyword>
<name>A0AAD3H493_9STRA</name>
<feature type="compositionally biased region" description="Basic and acidic residues" evidence="1">
    <location>
        <begin position="7"/>
        <end position="16"/>
    </location>
</feature>
<evidence type="ECO:0000256" key="1">
    <source>
        <dbReference type="SAM" id="MobiDB-lite"/>
    </source>
</evidence>
<feature type="compositionally biased region" description="Polar residues" evidence="1">
    <location>
        <begin position="17"/>
        <end position="30"/>
    </location>
</feature>
<feature type="compositionally biased region" description="Basic and acidic residues" evidence="1">
    <location>
        <begin position="31"/>
        <end position="40"/>
    </location>
</feature>